<evidence type="ECO:0000256" key="1">
    <source>
        <dbReference type="ARBA" id="ARBA00008777"/>
    </source>
</evidence>
<gene>
    <name evidence="4 7" type="primary">rplQ</name>
    <name evidence="8" type="ORF">BBI00_18585</name>
    <name evidence="7" type="ORF">V2E39_19445</name>
</gene>
<evidence type="ECO:0000256" key="3">
    <source>
        <dbReference type="ARBA" id="ARBA00023274"/>
    </source>
</evidence>
<dbReference type="AlphaFoldDB" id="A0A1B8ZJK3"/>
<dbReference type="RefSeq" id="WP_027371704.1">
    <property type="nucleotide sequence ID" value="NZ_CP033811.1"/>
</dbReference>
<accession>A0A1B8ZJK3</accession>
<dbReference type="EMBL" id="MAYG01000012">
    <property type="protein sequence ID" value="OCA71707.1"/>
    <property type="molecule type" value="Genomic_DNA"/>
</dbReference>
<dbReference type="GO" id="GO:0022625">
    <property type="term" value="C:cytosolic large ribosomal subunit"/>
    <property type="evidence" value="ECO:0007669"/>
    <property type="project" value="TreeGrafter"/>
</dbReference>
<name>A0A1B8ZJK3_9FLAO</name>
<feature type="compositionally biased region" description="Basic and acidic residues" evidence="6">
    <location>
        <begin position="155"/>
        <end position="173"/>
    </location>
</feature>
<dbReference type="GeneID" id="56900388"/>
<dbReference type="OrthoDB" id="9809073at2"/>
<reference evidence="8" key="2">
    <citation type="submission" date="2016-07" db="EMBL/GenBank/DDBJ databases">
        <authorList>
            <person name="Jeong J.-J."/>
            <person name="Kim D.W."/>
            <person name="Sang M.K."/>
            <person name="Choi I.-G."/>
            <person name="Kim K.D."/>
        </authorList>
    </citation>
    <scope>NUCLEOTIDE SEQUENCE</scope>
    <source>
        <strain evidence="8">CC-VM-7</strain>
    </source>
</reference>
<dbReference type="Pfam" id="PF01196">
    <property type="entry name" value="Ribosomal_L17"/>
    <property type="match status" value="1"/>
</dbReference>
<dbReference type="EMBL" id="JAZGJU010000052">
    <property type="protein sequence ID" value="MEE6129583.1"/>
    <property type="molecule type" value="Genomic_DNA"/>
</dbReference>
<dbReference type="SUPFAM" id="SSF64263">
    <property type="entry name" value="Prokaryotic ribosomal protein L17"/>
    <property type="match status" value="1"/>
</dbReference>
<dbReference type="Gene3D" id="3.90.1030.10">
    <property type="entry name" value="Ribosomal protein L17"/>
    <property type="match status" value="1"/>
</dbReference>
<evidence type="ECO:0000313" key="10">
    <source>
        <dbReference type="Proteomes" id="UP001350005"/>
    </source>
</evidence>
<comment type="caution">
    <text evidence="8">The sequence shown here is derived from an EMBL/GenBank/DDBJ whole genome shotgun (WGS) entry which is preliminary data.</text>
</comment>
<reference evidence="7 10" key="3">
    <citation type="submission" date="2024-01" db="EMBL/GenBank/DDBJ databases">
        <title>Whole genome of Chryseobacterium arthrosphaerae NNCa 2741.</title>
        <authorList>
            <person name="Boriskina E.V."/>
            <person name="Gordinskaya N.A."/>
            <person name="Kropotov V.S."/>
            <person name="Alekseeva A.E."/>
            <person name="Makhova M.A."/>
            <person name="Kryazhev D.V."/>
            <person name="Shkurkina I.S."/>
        </authorList>
    </citation>
    <scope>NUCLEOTIDE SEQUENCE [LARGE SCALE GENOMIC DNA]</scope>
    <source>
        <strain evidence="7 10">NNCa 2741</strain>
    </source>
</reference>
<evidence type="ECO:0000256" key="5">
    <source>
        <dbReference type="RuleBase" id="RU000660"/>
    </source>
</evidence>
<dbReference type="Proteomes" id="UP001350005">
    <property type="component" value="Unassembled WGS sequence"/>
</dbReference>
<dbReference type="GO" id="GO:0006412">
    <property type="term" value="P:translation"/>
    <property type="evidence" value="ECO:0007669"/>
    <property type="project" value="UniProtKB-UniRule"/>
</dbReference>
<keyword evidence="10" id="KW-1185">Reference proteome</keyword>
<dbReference type="InterPro" id="IPR036373">
    <property type="entry name" value="Ribosomal_bL17_sf"/>
</dbReference>
<dbReference type="STRING" id="651561.BBI00_18585"/>
<comment type="subunit">
    <text evidence="4">Part of the 50S ribosomal subunit. Contacts protein L32.</text>
</comment>
<dbReference type="NCBIfam" id="TIGR00059">
    <property type="entry name" value="L17"/>
    <property type="match status" value="1"/>
</dbReference>
<dbReference type="PANTHER" id="PTHR14413">
    <property type="entry name" value="RIBOSOMAL PROTEIN L17"/>
    <property type="match status" value="1"/>
</dbReference>
<dbReference type="InterPro" id="IPR047859">
    <property type="entry name" value="Ribosomal_bL17_CS"/>
</dbReference>
<dbReference type="FunFam" id="3.90.1030.10:FF:000006">
    <property type="entry name" value="50S ribosomal protein L17"/>
    <property type="match status" value="1"/>
</dbReference>
<evidence type="ECO:0000313" key="7">
    <source>
        <dbReference type="EMBL" id="MEE6129583.1"/>
    </source>
</evidence>
<protein>
    <recommendedName>
        <fullName evidence="4">Large ribosomal subunit protein bL17</fullName>
    </recommendedName>
</protein>
<evidence type="ECO:0000256" key="6">
    <source>
        <dbReference type="SAM" id="MobiDB-lite"/>
    </source>
</evidence>
<feature type="region of interest" description="Disordered" evidence="6">
    <location>
        <begin position="126"/>
        <end position="173"/>
    </location>
</feature>
<comment type="similarity">
    <text evidence="1 4 5">Belongs to the bacterial ribosomal protein bL17 family.</text>
</comment>
<proteinExistence type="inferred from homology"/>
<evidence type="ECO:0000256" key="2">
    <source>
        <dbReference type="ARBA" id="ARBA00022980"/>
    </source>
</evidence>
<sequence>MRHGKKFNHLGRTASHRSALLSNMACSLIEHKRINTTVAKAKALRVYVEPLLTKAKEDTTHNRRVVFSYLQNKFAVAELFRTVAPKIAERNGGYTRIIKTGFRPGDAADTALIELVDFNELYNPNAEEKKATRRSRRSTAAPKKAEAVVAEAPAVEEKVEEAKADTTEEKTEE</sequence>
<evidence type="ECO:0000256" key="4">
    <source>
        <dbReference type="HAMAP-Rule" id="MF_01368"/>
    </source>
</evidence>
<dbReference type="InterPro" id="IPR000456">
    <property type="entry name" value="Ribosomal_bL17"/>
</dbReference>
<dbReference type="PANTHER" id="PTHR14413:SF16">
    <property type="entry name" value="LARGE RIBOSOMAL SUBUNIT PROTEIN BL17M"/>
    <property type="match status" value="1"/>
</dbReference>
<dbReference type="Proteomes" id="UP000093432">
    <property type="component" value="Unassembled WGS sequence"/>
</dbReference>
<feature type="compositionally biased region" description="Low complexity" evidence="6">
    <location>
        <begin position="138"/>
        <end position="153"/>
    </location>
</feature>
<dbReference type="GO" id="GO:0003735">
    <property type="term" value="F:structural constituent of ribosome"/>
    <property type="evidence" value="ECO:0007669"/>
    <property type="project" value="InterPro"/>
</dbReference>
<dbReference type="KEGG" id="carh:EGY05_24330"/>
<dbReference type="PROSITE" id="PS01167">
    <property type="entry name" value="RIBOSOMAL_L17"/>
    <property type="match status" value="1"/>
</dbReference>
<keyword evidence="2 4" id="KW-0689">Ribosomal protein</keyword>
<keyword evidence="3 4" id="KW-0687">Ribonucleoprotein</keyword>
<organism evidence="8 9">
    <name type="scientific">Chryseobacterium arthrosphaerae</name>
    <dbReference type="NCBI Taxonomy" id="651561"/>
    <lineage>
        <taxon>Bacteria</taxon>
        <taxon>Pseudomonadati</taxon>
        <taxon>Bacteroidota</taxon>
        <taxon>Flavobacteriia</taxon>
        <taxon>Flavobacteriales</taxon>
        <taxon>Weeksellaceae</taxon>
        <taxon>Chryseobacterium group</taxon>
        <taxon>Chryseobacterium</taxon>
    </lineage>
</organism>
<evidence type="ECO:0000313" key="8">
    <source>
        <dbReference type="EMBL" id="OCA71707.1"/>
    </source>
</evidence>
<evidence type="ECO:0000313" key="9">
    <source>
        <dbReference type="Proteomes" id="UP000093432"/>
    </source>
</evidence>
<dbReference type="HAMAP" id="MF_01368">
    <property type="entry name" value="Ribosomal_bL17"/>
    <property type="match status" value="1"/>
</dbReference>
<reference evidence="9" key="1">
    <citation type="submission" date="2016-07" db="EMBL/GenBank/DDBJ databases">
        <authorList>
            <person name="Florea S."/>
            <person name="Webb J.S."/>
            <person name="Jaromczyk J."/>
            <person name="Schardl C.L."/>
        </authorList>
    </citation>
    <scope>NUCLEOTIDE SEQUENCE [LARGE SCALE GENOMIC DNA]</scope>
    <source>
        <strain evidence="9">CC-VM-7</strain>
    </source>
</reference>